<sequence length="219" mass="23743">MPSMIQQLPAKAFYLDRLGNMSTSSSISGGSTTSSSSSIPVNSSGGGGIQMNGRKQILTLKPKQPNSYVHHLKHKSKDNLASTGAPVTMLALKKKEKLDKNVVTTLIYRKPSSLISGSTSSSMSSSSDHHHHHLMMAPRRPGSPSSSGYETDSLHDQENCDVFSNLLNYSYDHYDMLHSHPIWSPQPGSDGRILMSGGSIGGGVSYFMENEKSNKFLVQ</sequence>
<keyword evidence="2" id="KW-1185">Reference proteome</keyword>
<feature type="compositionally biased region" description="Low complexity" evidence="1">
    <location>
        <begin position="138"/>
        <end position="148"/>
    </location>
</feature>
<dbReference type="eggNOG" id="ENOG502TI6Q">
    <property type="taxonomic scope" value="Eukaryota"/>
</dbReference>
<protein>
    <submittedName>
        <fullName evidence="3">GATA-type domain-containing protein</fullName>
    </submittedName>
</protein>
<name>A0A1I7T4N5_9PELO</name>
<proteinExistence type="predicted"/>
<accession>A0A1I7T4N5</accession>
<dbReference type="WBParaSite" id="Csp11.Scaffold503.g2364.t1">
    <property type="protein sequence ID" value="Csp11.Scaffold503.g2364.t1"/>
    <property type="gene ID" value="Csp11.Scaffold503.g2364"/>
</dbReference>
<feature type="compositionally biased region" description="Low complexity" evidence="1">
    <location>
        <begin position="114"/>
        <end position="126"/>
    </location>
</feature>
<dbReference type="AlphaFoldDB" id="A0A1I7T4N5"/>
<dbReference type="Proteomes" id="UP000095282">
    <property type="component" value="Unplaced"/>
</dbReference>
<evidence type="ECO:0000256" key="1">
    <source>
        <dbReference type="SAM" id="MobiDB-lite"/>
    </source>
</evidence>
<feature type="region of interest" description="Disordered" evidence="1">
    <location>
        <begin position="114"/>
        <end position="153"/>
    </location>
</feature>
<feature type="region of interest" description="Disordered" evidence="1">
    <location>
        <begin position="24"/>
        <end position="49"/>
    </location>
</feature>
<evidence type="ECO:0000313" key="2">
    <source>
        <dbReference type="Proteomes" id="UP000095282"/>
    </source>
</evidence>
<dbReference type="STRING" id="1561998.A0A1I7T4N5"/>
<reference evidence="3" key="1">
    <citation type="submission" date="2016-11" db="UniProtKB">
        <authorList>
            <consortium name="WormBaseParasite"/>
        </authorList>
    </citation>
    <scope>IDENTIFICATION</scope>
</reference>
<evidence type="ECO:0000313" key="3">
    <source>
        <dbReference type="WBParaSite" id="Csp11.Scaffold503.g2364.t1"/>
    </source>
</evidence>
<feature type="compositionally biased region" description="Low complexity" evidence="1">
    <location>
        <begin position="24"/>
        <end position="43"/>
    </location>
</feature>
<organism evidence="2 3">
    <name type="scientific">Caenorhabditis tropicalis</name>
    <dbReference type="NCBI Taxonomy" id="1561998"/>
    <lineage>
        <taxon>Eukaryota</taxon>
        <taxon>Metazoa</taxon>
        <taxon>Ecdysozoa</taxon>
        <taxon>Nematoda</taxon>
        <taxon>Chromadorea</taxon>
        <taxon>Rhabditida</taxon>
        <taxon>Rhabditina</taxon>
        <taxon>Rhabditomorpha</taxon>
        <taxon>Rhabditoidea</taxon>
        <taxon>Rhabditidae</taxon>
        <taxon>Peloderinae</taxon>
        <taxon>Caenorhabditis</taxon>
    </lineage>
</organism>